<dbReference type="CDD" id="cd01748">
    <property type="entry name" value="GATase1_IGP_Synthase"/>
    <property type="match status" value="1"/>
</dbReference>
<dbReference type="RefSeq" id="WP_145420380.1">
    <property type="nucleotide sequence ID" value="NZ_CP036526.1"/>
</dbReference>
<keyword evidence="15" id="KW-0808">Transferase</keyword>
<evidence type="ECO:0000256" key="5">
    <source>
        <dbReference type="ARBA" id="ARBA00022605"/>
    </source>
</evidence>
<comment type="catalytic activity">
    <reaction evidence="11 12">
        <text>L-glutamine + H2O = L-glutamate + NH4(+)</text>
        <dbReference type="Rhea" id="RHEA:15889"/>
        <dbReference type="ChEBI" id="CHEBI:15377"/>
        <dbReference type="ChEBI" id="CHEBI:28938"/>
        <dbReference type="ChEBI" id="CHEBI:29985"/>
        <dbReference type="ChEBI" id="CHEBI:58359"/>
        <dbReference type="EC" id="3.5.1.2"/>
    </reaction>
</comment>
<dbReference type="InterPro" id="IPR017926">
    <property type="entry name" value="GATASE"/>
</dbReference>
<feature type="domain" description="Glutamine amidotransferase" evidence="14">
    <location>
        <begin position="4"/>
        <end position="193"/>
    </location>
</feature>
<reference evidence="15 16" key="1">
    <citation type="submission" date="2019-02" db="EMBL/GenBank/DDBJ databases">
        <title>Deep-cultivation of Planctomycetes and their phenomic and genomic characterization uncovers novel biology.</title>
        <authorList>
            <person name="Wiegand S."/>
            <person name="Jogler M."/>
            <person name="Boedeker C."/>
            <person name="Pinto D."/>
            <person name="Vollmers J."/>
            <person name="Rivas-Marin E."/>
            <person name="Kohn T."/>
            <person name="Peeters S.H."/>
            <person name="Heuer A."/>
            <person name="Rast P."/>
            <person name="Oberbeckmann S."/>
            <person name="Bunk B."/>
            <person name="Jeske O."/>
            <person name="Meyerdierks A."/>
            <person name="Storesund J.E."/>
            <person name="Kallscheuer N."/>
            <person name="Luecker S."/>
            <person name="Lage O.M."/>
            <person name="Pohl T."/>
            <person name="Merkel B.J."/>
            <person name="Hornburger P."/>
            <person name="Mueller R.-W."/>
            <person name="Bruemmer F."/>
            <person name="Labrenz M."/>
            <person name="Spormann A.M."/>
            <person name="Op den Camp H."/>
            <person name="Overmann J."/>
            <person name="Amann R."/>
            <person name="Jetten M.S.M."/>
            <person name="Mascher T."/>
            <person name="Medema M.H."/>
            <person name="Devos D.P."/>
            <person name="Kaster A.-K."/>
            <person name="Ovreas L."/>
            <person name="Rohde M."/>
            <person name="Galperin M.Y."/>
            <person name="Jogler C."/>
        </authorList>
    </citation>
    <scope>NUCLEOTIDE SEQUENCE [LARGE SCALE GENOMIC DNA]</scope>
    <source>
        <strain evidence="15 16">K23_9</strain>
    </source>
</reference>
<dbReference type="GO" id="GO:0000107">
    <property type="term" value="F:imidazoleglycerol-phosphate synthase activity"/>
    <property type="evidence" value="ECO:0007669"/>
    <property type="project" value="UniProtKB-UniRule"/>
</dbReference>
<name>A0A517NZD8_9BACT</name>
<sequence>MITIVDYQMGNLRSVQKAIERVGGQAKITSDPSEIAAAEKLILPGVGAFGDAMDEINRRGLADPIRQFVDAGRPFLGICLGLQLLFERGFEHGEHKGLGILAGDVVRFDLAEDLKVPHMGWNTVTPKPNADGQVAPIISDVDQTHHFYFVHSYFVRPTDPSVVALSCDYGGEFCAMVWRENLFATQFHPEKSQANGLKLLGAFNDLPIETTVS</sequence>
<dbReference type="InterPro" id="IPR029062">
    <property type="entry name" value="Class_I_gatase-like"/>
</dbReference>
<keyword evidence="4 12" id="KW-0963">Cytoplasm</keyword>
<evidence type="ECO:0000256" key="10">
    <source>
        <dbReference type="ARBA" id="ARBA00047838"/>
    </source>
</evidence>
<feature type="active site" description="Nucleophile" evidence="12 13">
    <location>
        <position position="79"/>
    </location>
</feature>
<evidence type="ECO:0000256" key="4">
    <source>
        <dbReference type="ARBA" id="ARBA00022490"/>
    </source>
</evidence>
<dbReference type="PIRSF" id="PIRSF000495">
    <property type="entry name" value="Amidotransf_hisH"/>
    <property type="match status" value="1"/>
</dbReference>
<feature type="active site" evidence="12 13">
    <location>
        <position position="190"/>
    </location>
</feature>
<keyword evidence="6 12" id="KW-0378">Hydrolase</keyword>
<dbReference type="GO" id="GO:0016829">
    <property type="term" value="F:lyase activity"/>
    <property type="evidence" value="ECO:0007669"/>
    <property type="project" value="UniProtKB-KW"/>
</dbReference>
<organism evidence="15 16">
    <name type="scientific">Stieleria marina</name>
    <dbReference type="NCBI Taxonomy" id="1930275"/>
    <lineage>
        <taxon>Bacteria</taxon>
        <taxon>Pseudomonadati</taxon>
        <taxon>Planctomycetota</taxon>
        <taxon>Planctomycetia</taxon>
        <taxon>Pirellulales</taxon>
        <taxon>Pirellulaceae</taxon>
        <taxon>Stieleria</taxon>
    </lineage>
</organism>
<keyword evidence="5 12" id="KW-0028">Amino-acid biosynthesis</keyword>
<dbReference type="GO" id="GO:0000105">
    <property type="term" value="P:L-histidine biosynthetic process"/>
    <property type="evidence" value="ECO:0007669"/>
    <property type="project" value="UniProtKB-UniRule"/>
</dbReference>
<evidence type="ECO:0000256" key="8">
    <source>
        <dbReference type="ARBA" id="ARBA00023102"/>
    </source>
</evidence>
<dbReference type="HAMAP" id="MF_00278">
    <property type="entry name" value="HisH"/>
    <property type="match status" value="1"/>
</dbReference>
<dbReference type="PANTHER" id="PTHR42701:SF1">
    <property type="entry name" value="IMIDAZOLE GLYCEROL PHOSPHATE SYNTHASE SUBUNIT HISH"/>
    <property type="match status" value="1"/>
</dbReference>
<dbReference type="EMBL" id="CP036526">
    <property type="protein sequence ID" value="QDT12482.1"/>
    <property type="molecule type" value="Genomic_DNA"/>
</dbReference>
<dbReference type="EC" id="3.5.1.2" evidence="12"/>
<gene>
    <name evidence="15" type="primary">hisH1</name>
    <name evidence="12" type="synonym">hisH</name>
    <name evidence="15" type="ORF">K239x_44920</name>
</gene>
<evidence type="ECO:0000313" key="16">
    <source>
        <dbReference type="Proteomes" id="UP000319817"/>
    </source>
</evidence>
<protein>
    <recommendedName>
        <fullName evidence="12">Imidazole glycerol phosphate synthase subunit HisH</fullName>
        <ecNumber evidence="12">4.3.2.10</ecNumber>
    </recommendedName>
    <alternativeName>
        <fullName evidence="12">IGP synthase glutaminase subunit</fullName>
        <ecNumber evidence="12">3.5.1.2</ecNumber>
    </alternativeName>
    <alternativeName>
        <fullName evidence="12">IGP synthase subunit HisH</fullName>
    </alternativeName>
    <alternativeName>
        <fullName evidence="12">ImGP synthase subunit HisH</fullName>
        <shortName evidence="12">IGPS subunit HisH</shortName>
    </alternativeName>
</protein>
<evidence type="ECO:0000313" key="15">
    <source>
        <dbReference type="EMBL" id="QDT12482.1"/>
    </source>
</evidence>
<keyword evidence="7 12" id="KW-0315">Glutamine amidotransferase</keyword>
<keyword evidence="16" id="KW-1185">Reference proteome</keyword>
<evidence type="ECO:0000256" key="9">
    <source>
        <dbReference type="ARBA" id="ARBA00023239"/>
    </source>
</evidence>
<evidence type="ECO:0000256" key="3">
    <source>
        <dbReference type="ARBA" id="ARBA00011152"/>
    </source>
</evidence>
<comment type="pathway">
    <text evidence="2 12">Amino-acid biosynthesis; L-histidine biosynthesis; L-histidine from 5-phospho-alpha-D-ribose 1-diphosphate: step 5/9.</text>
</comment>
<comment type="function">
    <text evidence="12">IGPS catalyzes the conversion of PRFAR and glutamine to IGP, AICAR and glutamate. The HisH subunit catalyzes the hydrolysis of glutamine to glutamate and ammonia as part of the synthesis of IGP and AICAR. The resulting ammonia molecule is channeled to the active site of HisF.</text>
</comment>
<dbReference type="NCBIfam" id="TIGR01855">
    <property type="entry name" value="IMP_synth_hisH"/>
    <property type="match status" value="1"/>
</dbReference>
<dbReference type="EC" id="4.3.2.10" evidence="12"/>
<evidence type="ECO:0000256" key="1">
    <source>
        <dbReference type="ARBA" id="ARBA00004496"/>
    </source>
</evidence>
<dbReference type="InterPro" id="IPR010139">
    <property type="entry name" value="Imidazole-glycPsynth_HisH"/>
</dbReference>
<evidence type="ECO:0000256" key="12">
    <source>
        <dbReference type="HAMAP-Rule" id="MF_00278"/>
    </source>
</evidence>
<evidence type="ECO:0000256" key="11">
    <source>
        <dbReference type="ARBA" id="ARBA00049534"/>
    </source>
</evidence>
<dbReference type="PROSITE" id="PS51273">
    <property type="entry name" value="GATASE_TYPE_1"/>
    <property type="match status" value="1"/>
</dbReference>
<dbReference type="GO" id="GO:0004359">
    <property type="term" value="F:glutaminase activity"/>
    <property type="evidence" value="ECO:0007669"/>
    <property type="project" value="UniProtKB-EC"/>
</dbReference>
<dbReference type="AlphaFoldDB" id="A0A517NZD8"/>
<keyword evidence="15" id="KW-0328">Glycosyltransferase</keyword>
<dbReference type="Gene3D" id="3.40.50.880">
    <property type="match status" value="1"/>
</dbReference>
<accession>A0A517NZD8</accession>
<dbReference type="UniPathway" id="UPA00031">
    <property type="reaction ID" value="UER00010"/>
</dbReference>
<dbReference type="FunFam" id="3.40.50.880:FF:000009">
    <property type="entry name" value="Imidazole glycerol phosphate synthase subunit HisH"/>
    <property type="match status" value="1"/>
</dbReference>
<comment type="subcellular location">
    <subcellularLocation>
        <location evidence="1 12">Cytoplasm</location>
    </subcellularLocation>
</comment>
<dbReference type="Proteomes" id="UP000319817">
    <property type="component" value="Chromosome"/>
</dbReference>
<dbReference type="SUPFAM" id="SSF52317">
    <property type="entry name" value="Class I glutamine amidotransferase-like"/>
    <property type="match status" value="1"/>
</dbReference>
<evidence type="ECO:0000259" key="14">
    <source>
        <dbReference type="Pfam" id="PF00117"/>
    </source>
</evidence>
<comment type="subunit">
    <text evidence="3 12">Heterodimer of HisH and HisF.</text>
</comment>
<comment type="catalytic activity">
    <reaction evidence="10 12">
        <text>5-[(5-phospho-1-deoxy-D-ribulos-1-ylimino)methylamino]-1-(5-phospho-beta-D-ribosyl)imidazole-4-carboxamide + L-glutamine = D-erythro-1-(imidazol-4-yl)glycerol 3-phosphate + 5-amino-1-(5-phospho-beta-D-ribosyl)imidazole-4-carboxamide + L-glutamate + H(+)</text>
        <dbReference type="Rhea" id="RHEA:24793"/>
        <dbReference type="ChEBI" id="CHEBI:15378"/>
        <dbReference type="ChEBI" id="CHEBI:29985"/>
        <dbReference type="ChEBI" id="CHEBI:58278"/>
        <dbReference type="ChEBI" id="CHEBI:58359"/>
        <dbReference type="ChEBI" id="CHEBI:58475"/>
        <dbReference type="ChEBI" id="CHEBI:58525"/>
        <dbReference type="EC" id="4.3.2.10"/>
    </reaction>
</comment>
<evidence type="ECO:0000256" key="7">
    <source>
        <dbReference type="ARBA" id="ARBA00022962"/>
    </source>
</evidence>
<evidence type="ECO:0000256" key="2">
    <source>
        <dbReference type="ARBA" id="ARBA00005091"/>
    </source>
</evidence>
<dbReference type="Pfam" id="PF00117">
    <property type="entry name" value="GATase"/>
    <property type="match status" value="1"/>
</dbReference>
<keyword evidence="9 12" id="KW-0456">Lyase</keyword>
<dbReference type="PANTHER" id="PTHR42701">
    <property type="entry name" value="IMIDAZOLE GLYCEROL PHOSPHATE SYNTHASE SUBUNIT HISH"/>
    <property type="match status" value="1"/>
</dbReference>
<evidence type="ECO:0000256" key="6">
    <source>
        <dbReference type="ARBA" id="ARBA00022801"/>
    </source>
</evidence>
<evidence type="ECO:0000256" key="13">
    <source>
        <dbReference type="PIRSR" id="PIRSR000495-1"/>
    </source>
</evidence>
<feature type="active site" evidence="12 13">
    <location>
        <position position="188"/>
    </location>
</feature>
<dbReference type="OrthoDB" id="9807137at2"/>
<proteinExistence type="inferred from homology"/>
<dbReference type="GO" id="GO:0005737">
    <property type="term" value="C:cytoplasm"/>
    <property type="evidence" value="ECO:0007669"/>
    <property type="project" value="UniProtKB-SubCell"/>
</dbReference>
<keyword evidence="8 12" id="KW-0368">Histidine biosynthesis</keyword>